<accession>A0A7X2N1R5</accession>
<proteinExistence type="predicted"/>
<organism evidence="4 5">
    <name type="scientific">Floccifex porci</name>
    <dbReference type="NCBI Taxonomy" id="2606629"/>
    <lineage>
        <taxon>Bacteria</taxon>
        <taxon>Bacillati</taxon>
        <taxon>Bacillota</taxon>
        <taxon>Erysipelotrichia</taxon>
        <taxon>Erysipelotrichales</taxon>
        <taxon>Erysipelotrichaceae</taxon>
        <taxon>Floccifex</taxon>
    </lineage>
</organism>
<protein>
    <submittedName>
        <fullName evidence="4">Uncharacterized protein</fullName>
    </submittedName>
</protein>
<keyword evidence="1" id="KW-0175">Coiled coil</keyword>
<dbReference type="Gene3D" id="1.20.120.330">
    <property type="entry name" value="Nucleotidyltransferases domain 2"/>
    <property type="match status" value="1"/>
</dbReference>
<dbReference type="RefSeq" id="WP_154459350.1">
    <property type="nucleotide sequence ID" value="NZ_VUMM01000002.1"/>
</dbReference>
<feature type="transmembrane region" description="Helical" evidence="3">
    <location>
        <begin position="157"/>
        <end position="178"/>
    </location>
</feature>
<keyword evidence="3" id="KW-0812">Transmembrane</keyword>
<keyword evidence="3" id="KW-0472">Membrane</keyword>
<evidence type="ECO:0000313" key="4">
    <source>
        <dbReference type="EMBL" id="MSS00879.1"/>
    </source>
</evidence>
<reference evidence="4 5" key="1">
    <citation type="submission" date="2019-08" db="EMBL/GenBank/DDBJ databases">
        <title>In-depth cultivation of the pig gut microbiome towards novel bacterial diversity and tailored functional studies.</title>
        <authorList>
            <person name="Wylensek D."/>
            <person name="Hitch T.C.A."/>
            <person name="Clavel T."/>
        </authorList>
    </citation>
    <scope>NUCLEOTIDE SEQUENCE [LARGE SCALE GENOMIC DNA]</scope>
    <source>
        <strain evidence="4 5">LKV-178-WT-2G</strain>
    </source>
</reference>
<evidence type="ECO:0000256" key="3">
    <source>
        <dbReference type="SAM" id="Phobius"/>
    </source>
</evidence>
<evidence type="ECO:0000256" key="2">
    <source>
        <dbReference type="SAM" id="MobiDB-lite"/>
    </source>
</evidence>
<comment type="caution">
    <text evidence="4">The sequence shown here is derived from an EMBL/GenBank/DDBJ whole genome shotgun (WGS) entry which is preliminary data.</text>
</comment>
<feature type="coiled-coil region" evidence="1">
    <location>
        <begin position="212"/>
        <end position="316"/>
    </location>
</feature>
<sequence>MVRKETEQDEISRLLDSYEDETLNQKMDAFAQSKKRRVNKHVSKEAEIPSFVREEKDSDTRIVLGAKDVNTNKEPENLSGTMAFDPNKVEEKKDTVSGTVVIDDNEIQSLLEDQKGPQLTRKKVSKKEGKEDSSIHLKKTSKEGKQKSSKQNGAKTVAVIVASVLGILLAILLIFGVVKLVQTFTSDEISSEQQEAYYQEIMDWIDGYDFYSEDEKQEIIQLESKYNKLTKEQKNQIDEALEAKTGSTFDELLAMAKSKEKENSKNNNTETAQKKAELKEKINDLKTDLSRARSDLEDAQEALDKATATYNKAANTLSSEQSVLDGYNSTIASYQSYQNTYNMKYTEYLNTDYSDTETREQIWKEVESAKASMDALQSDYNTAVSNLSTAQTKVDTAKNEASNAQSAMNQAQQEVDDAQNVVDELTNKISVYQKQLDELD</sequence>
<feature type="region of interest" description="Disordered" evidence="2">
    <location>
        <begin position="397"/>
        <end position="416"/>
    </location>
</feature>
<dbReference type="Proteomes" id="UP000470082">
    <property type="component" value="Unassembled WGS sequence"/>
</dbReference>
<dbReference type="AlphaFoldDB" id="A0A7X2N1R5"/>
<evidence type="ECO:0000256" key="1">
    <source>
        <dbReference type="SAM" id="Coils"/>
    </source>
</evidence>
<keyword evidence="3" id="KW-1133">Transmembrane helix</keyword>
<gene>
    <name evidence="4" type="ORF">FYJ50_01870</name>
</gene>
<dbReference type="SUPFAM" id="SSF57997">
    <property type="entry name" value="Tropomyosin"/>
    <property type="match status" value="1"/>
</dbReference>
<name>A0A7X2N1R5_9FIRM</name>
<feature type="compositionally biased region" description="Low complexity" evidence="2">
    <location>
        <begin position="401"/>
        <end position="413"/>
    </location>
</feature>
<keyword evidence="5" id="KW-1185">Reference proteome</keyword>
<feature type="region of interest" description="Disordered" evidence="2">
    <location>
        <begin position="112"/>
        <end position="149"/>
    </location>
</feature>
<feature type="compositionally biased region" description="Basic and acidic residues" evidence="2">
    <location>
        <begin position="126"/>
        <end position="146"/>
    </location>
</feature>
<dbReference type="EMBL" id="VUMM01000002">
    <property type="protein sequence ID" value="MSS00879.1"/>
    <property type="molecule type" value="Genomic_DNA"/>
</dbReference>
<evidence type="ECO:0000313" key="5">
    <source>
        <dbReference type="Proteomes" id="UP000470082"/>
    </source>
</evidence>